<dbReference type="GO" id="GO:0000160">
    <property type="term" value="P:phosphorelay signal transduction system"/>
    <property type="evidence" value="ECO:0007669"/>
    <property type="project" value="InterPro"/>
</dbReference>
<feature type="domain" description="Response regulatory" evidence="3">
    <location>
        <begin position="2"/>
        <end position="118"/>
    </location>
</feature>
<evidence type="ECO:0000313" key="5">
    <source>
        <dbReference type="Proteomes" id="UP000235116"/>
    </source>
</evidence>
<dbReference type="PANTHER" id="PTHR43156:SF2">
    <property type="entry name" value="STAGE II SPORULATION PROTEIN E"/>
    <property type="match status" value="1"/>
</dbReference>
<dbReference type="OrthoDB" id="9811749at2"/>
<name>A0A2K9LR70_9GAMM</name>
<gene>
    <name evidence="4" type="ORF">Kalk_03915</name>
</gene>
<dbReference type="SMART" id="SM00448">
    <property type="entry name" value="REC"/>
    <property type="match status" value="1"/>
</dbReference>
<dbReference type="GO" id="GO:0016791">
    <property type="term" value="F:phosphatase activity"/>
    <property type="evidence" value="ECO:0007669"/>
    <property type="project" value="TreeGrafter"/>
</dbReference>
<dbReference type="AlphaFoldDB" id="A0A2K9LR70"/>
<dbReference type="InterPro" id="IPR036890">
    <property type="entry name" value="HATPase_C_sf"/>
</dbReference>
<dbReference type="KEGG" id="kak:Kalk_03915"/>
<dbReference type="Pfam" id="PF07228">
    <property type="entry name" value="SpoIIE"/>
    <property type="match status" value="1"/>
</dbReference>
<dbReference type="Gene3D" id="3.30.565.10">
    <property type="entry name" value="Histidine kinase-like ATPase, C-terminal domain"/>
    <property type="match status" value="1"/>
</dbReference>
<evidence type="ECO:0000313" key="4">
    <source>
        <dbReference type="EMBL" id="AUM14839.1"/>
    </source>
</evidence>
<dbReference type="Pfam" id="PF13581">
    <property type="entry name" value="HATPase_c_2"/>
    <property type="match status" value="1"/>
</dbReference>
<sequence length="564" mass="62857">MRILIADDNDSDRLILQTIVRKEGHTVYTAKDGQEAIDIFKEQSPDIVLLDALMPNVDGFEAARTIKQLAGDNLVPIIFLTSLRDATSLADCLAAGGLDFLSKPYNRIILQAKIKAFASMRRLHETVQQQRDEISLHNDRLIHEQEVAKQVFDNIAHPGCIDAPNIKYLLSPMAVFNGDLVLASRKPSGGMFVFLGDFTGHGLPAAIGAMPVSEIFYGMALKGFSLQDILREINKKLKRILPVGVFCCASMIDLSFRKHSAEVWVGGIPDVLVYRRGSREVENIKSTHLPLGVVDTDRFNTDSTIIQLDKGDRIMLWSDGIIEAGNAEGEMFGEDRVMEVILGTDDPANIFENIERAVEKHTGRDEQDDDYTMVEVTMVSEEDMGDYFGEGGKSYMAGGPKDWSMTYELRPMTLKEFNPLPLITHLLMEVPGLRPHSGKIYTILSELYSNALEHGMLNLHSDLKASADGFARYYAERTQKLDSLDEGCIRFHIDHKPVKDGGVLTIVVEDTGPGFDYQAKEDANHKTEGYSGRGIPLINTMCRSVRYLGKGNQVEVVFDWHVDV</sequence>
<organism evidence="4 5">
    <name type="scientific">Ketobacter alkanivorans</name>
    <dbReference type="NCBI Taxonomy" id="1917421"/>
    <lineage>
        <taxon>Bacteria</taxon>
        <taxon>Pseudomonadati</taxon>
        <taxon>Pseudomonadota</taxon>
        <taxon>Gammaproteobacteria</taxon>
        <taxon>Pseudomonadales</taxon>
        <taxon>Ketobacteraceae</taxon>
        <taxon>Ketobacter</taxon>
    </lineage>
</organism>
<dbReference type="SUPFAM" id="SSF52172">
    <property type="entry name" value="CheY-like"/>
    <property type="match status" value="1"/>
</dbReference>
<dbReference type="SMART" id="SM00331">
    <property type="entry name" value="PP2C_SIG"/>
    <property type="match status" value="1"/>
</dbReference>
<dbReference type="PANTHER" id="PTHR43156">
    <property type="entry name" value="STAGE II SPORULATION PROTEIN E-RELATED"/>
    <property type="match status" value="1"/>
</dbReference>
<dbReference type="InterPro" id="IPR003594">
    <property type="entry name" value="HATPase_dom"/>
</dbReference>
<dbReference type="PROSITE" id="PS50110">
    <property type="entry name" value="RESPONSE_REGULATORY"/>
    <property type="match status" value="1"/>
</dbReference>
<dbReference type="Gene3D" id="3.40.50.2300">
    <property type="match status" value="1"/>
</dbReference>
<dbReference type="SUPFAM" id="SSF81606">
    <property type="entry name" value="PP2C-like"/>
    <property type="match status" value="1"/>
</dbReference>
<evidence type="ECO:0000259" key="3">
    <source>
        <dbReference type="PROSITE" id="PS50110"/>
    </source>
</evidence>
<dbReference type="InterPro" id="IPR052016">
    <property type="entry name" value="Bact_Sigma-Reg"/>
</dbReference>
<dbReference type="Proteomes" id="UP000235116">
    <property type="component" value="Chromosome"/>
</dbReference>
<keyword evidence="2" id="KW-0597">Phosphoprotein</keyword>
<dbReference type="InterPro" id="IPR036457">
    <property type="entry name" value="PPM-type-like_dom_sf"/>
</dbReference>
<dbReference type="SUPFAM" id="SSF55874">
    <property type="entry name" value="ATPase domain of HSP90 chaperone/DNA topoisomerase II/histidine kinase"/>
    <property type="match status" value="1"/>
</dbReference>
<accession>A0A2K9LR70</accession>
<evidence type="ECO:0000256" key="1">
    <source>
        <dbReference type="ARBA" id="ARBA00022801"/>
    </source>
</evidence>
<dbReference type="Pfam" id="PF00072">
    <property type="entry name" value="Response_reg"/>
    <property type="match status" value="1"/>
</dbReference>
<keyword evidence="1" id="KW-0378">Hydrolase</keyword>
<reference evidence="5" key="1">
    <citation type="submission" date="2017-08" db="EMBL/GenBank/DDBJ databases">
        <title>Direct submision.</title>
        <authorList>
            <person name="Kim S.-J."/>
            <person name="Rhee S.-K."/>
        </authorList>
    </citation>
    <scope>NUCLEOTIDE SEQUENCE [LARGE SCALE GENOMIC DNA]</scope>
    <source>
        <strain evidence="5">GI5</strain>
    </source>
</reference>
<dbReference type="CDD" id="cd16936">
    <property type="entry name" value="HATPase_RsbW-like"/>
    <property type="match status" value="1"/>
</dbReference>
<dbReference type="InterPro" id="IPR001789">
    <property type="entry name" value="Sig_transdc_resp-reg_receiver"/>
</dbReference>
<feature type="modified residue" description="4-aspartylphosphate" evidence="2">
    <location>
        <position position="51"/>
    </location>
</feature>
<dbReference type="InterPro" id="IPR001932">
    <property type="entry name" value="PPM-type_phosphatase-like_dom"/>
</dbReference>
<evidence type="ECO:0000256" key="2">
    <source>
        <dbReference type="PROSITE-ProRule" id="PRU00169"/>
    </source>
</evidence>
<keyword evidence="5" id="KW-1185">Reference proteome</keyword>
<dbReference type="InterPro" id="IPR011006">
    <property type="entry name" value="CheY-like_superfamily"/>
</dbReference>
<dbReference type="Gene3D" id="3.60.40.10">
    <property type="entry name" value="PPM-type phosphatase domain"/>
    <property type="match status" value="1"/>
</dbReference>
<protein>
    <submittedName>
        <fullName evidence="4">Fused response regulator/phosphatase</fullName>
    </submittedName>
</protein>
<dbReference type="EMBL" id="CP022684">
    <property type="protein sequence ID" value="AUM14839.1"/>
    <property type="molecule type" value="Genomic_DNA"/>
</dbReference>
<proteinExistence type="predicted"/>